<dbReference type="InterPro" id="IPR003661">
    <property type="entry name" value="HisK_dim/P_dom"/>
</dbReference>
<organism evidence="9 10">
    <name type="scientific">Clostridium perfringens (strain ATCC 13124 / DSM 756 / JCM 1290 / NCIMB 6125 / NCTC 8237 / Type A)</name>
    <dbReference type="NCBI Taxonomy" id="195103"/>
    <lineage>
        <taxon>Bacteria</taxon>
        <taxon>Bacillati</taxon>
        <taxon>Bacillota</taxon>
        <taxon>Clostridia</taxon>
        <taxon>Eubacteriales</taxon>
        <taxon>Clostridiaceae</taxon>
        <taxon>Clostridium</taxon>
    </lineage>
</organism>
<dbReference type="InterPro" id="IPR036097">
    <property type="entry name" value="HisK_dim/P_sf"/>
</dbReference>
<dbReference type="InterPro" id="IPR036890">
    <property type="entry name" value="HATPase_C_sf"/>
</dbReference>
<evidence type="ECO:0000313" key="9">
    <source>
        <dbReference type="EMBL" id="ABG82269.1"/>
    </source>
</evidence>
<keyword evidence="5" id="KW-0902">Two-component regulatory system</keyword>
<reference evidence="9 10" key="1">
    <citation type="journal article" date="2006" name="Genome Res.">
        <title>Skewed genomic variability in strains of the toxigenic bacterial pathogen, Clostridium perfringens.</title>
        <authorList>
            <person name="Myers G.S."/>
            <person name="Rasko D.A."/>
            <person name="Cheung J.K."/>
            <person name="Ravel J."/>
            <person name="Seshadri R."/>
            <person name="Deboy R.T."/>
            <person name="Ren Q."/>
            <person name="Varga J."/>
            <person name="Awad M.M."/>
            <person name="Brinkac L.M."/>
            <person name="Daugherty S.C."/>
            <person name="Haft D.H."/>
            <person name="Dodson R.J."/>
            <person name="Madupu R."/>
            <person name="Nelson W.C."/>
            <person name="Rosovitz M.J."/>
            <person name="Sullivan S.A."/>
            <person name="Khouri H."/>
            <person name="Dimitrov G.I."/>
            <person name="Watkins K.L."/>
            <person name="Mulligan S."/>
            <person name="Benton J."/>
            <person name="Radune D."/>
            <person name="Fisher D.J."/>
            <person name="Atkins H.S."/>
            <person name="Hiscox T."/>
            <person name="Jost B.H."/>
            <person name="Billington S.J."/>
            <person name="Songer J.G."/>
            <person name="McClane B.A."/>
            <person name="Titball R.W."/>
            <person name="Rood J.I."/>
            <person name="Melville S.B."/>
            <person name="Paulsen I.T."/>
        </authorList>
    </citation>
    <scope>NUCLEOTIDE SEQUENCE [LARGE SCALE GENOMIC DNA]</scope>
    <source>
        <strain evidence="10">ATCC 13124 / DSM 756 / JCM 1290 / NCIMB 6125 / NCTC 8237 / S 107 / Type A</strain>
    </source>
</reference>
<evidence type="ECO:0000313" key="10">
    <source>
        <dbReference type="Proteomes" id="UP000001823"/>
    </source>
</evidence>
<dbReference type="SMART" id="SM00388">
    <property type="entry name" value="HisKA"/>
    <property type="match status" value="1"/>
</dbReference>
<proteinExistence type="predicted"/>
<evidence type="ECO:0000256" key="4">
    <source>
        <dbReference type="ARBA" id="ARBA00022777"/>
    </source>
</evidence>
<feature type="coiled-coil region" evidence="6">
    <location>
        <begin position="267"/>
        <end position="304"/>
    </location>
</feature>
<dbReference type="PRINTS" id="PR00344">
    <property type="entry name" value="BCTRLSENSOR"/>
</dbReference>
<dbReference type="Pfam" id="PF02518">
    <property type="entry name" value="HATPase_c"/>
    <property type="match status" value="1"/>
</dbReference>
<name>A0A0H2YPK9_CLOP1</name>
<dbReference type="InterPro" id="IPR004358">
    <property type="entry name" value="Sig_transdc_His_kin-like_C"/>
</dbReference>
<evidence type="ECO:0000256" key="7">
    <source>
        <dbReference type="SAM" id="Phobius"/>
    </source>
</evidence>
<accession>A0A0H2YPK9</accession>
<dbReference type="KEGG" id="cpf:CPF_2241"/>
<dbReference type="PaxDb" id="195103-CPF_2241"/>
<evidence type="ECO:0000259" key="8">
    <source>
        <dbReference type="PROSITE" id="PS50109"/>
    </source>
</evidence>
<keyword evidence="3" id="KW-0597">Phosphoprotein</keyword>
<feature type="transmembrane region" description="Helical" evidence="7">
    <location>
        <begin position="134"/>
        <end position="152"/>
    </location>
</feature>
<feature type="transmembrane region" description="Helical" evidence="7">
    <location>
        <begin position="38"/>
        <end position="58"/>
    </location>
</feature>
<dbReference type="GO" id="GO:0000155">
    <property type="term" value="F:phosphorelay sensor kinase activity"/>
    <property type="evidence" value="ECO:0007669"/>
    <property type="project" value="InterPro"/>
</dbReference>
<evidence type="ECO:0000256" key="3">
    <source>
        <dbReference type="ARBA" id="ARBA00022553"/>
    </source>
</evidence>
<dbReference type="PANTHER" id="PTHR43547">
    <property type="entry name" value="TWO-COMPONENT HISTIDINE KINASE"/>
    <property type="match status" value="1"/>
</dbReference>
<sequence>MEYKVEYENPKLQYYILRIIYILIILSAVLFIRKEKYIMFYKFLDLSSVIMLGTSLLIGISSNVDKEKNLVSYTNMGIFWIIIPEVFSSFVSLELYVVDKMIAYKIIGLLFQYFITFVIVLGKKKDLAFKKINKIFLLLNIIFNIIYLIVINNTKLMRAFIKGVYINNFMFILIVILFLILLIVIVADKENTSDKFFYYLIAYILLFSVGNIILLNNFHNLRNTYLLGVSFSQILDFSAYYILVEGIIRFSLNKNFNNINRIMLLKRGEFKRNKRYLRKKIEELKELENLLDREELLFNNITSAIGDYIFISKDEKLFYLNDEALEFLEVENKESILFESMEVLYEKILEKQVYLKEKGSMDSYKEIIFKNIKGGYSNGEFYTIPFGDNYKIIIINDITKKNNALRLNKYLKDKLEEENIKGEFFTNICHELRTPINVISSALQLNNLNIENKNLNSIERNNLVIKQNCLRLIRTINNFIDANKISEGQIEENVMVLNVVEVVENILDASSEYISKKKINFVFDPDFEEIFIAIDSEFLERIILNLLSNSVKYGSENGNIYVKIYFEGKDLVIMIENDGIAISYDEQKYIFDKFTKSNKALNRTQEGSGLGLYISKSLMKMQGGDLKVDIYEGHGNRFKLYFYDVDLFKETDRTEHIFNNNYYNLKERAEIEFSDIYI</sequence>
<feature type="transmembrane region" description="Helical" evidence="7">
    <location>
        <begin position="12"/>
        <end position="32"/>
    </location>
</feature>
<dbReference type="STRING" id="195103.CPF_2241"/>
<dbReference type="InterPro" id="IPR003594">
    <property type="entry name" value="HATPase_dom"/>
</dbReference>
<protein>
    <recommendedName>
        <fullName evidence="2">histidine kinase</fullName>
        <ecNumber evidence="2">2.7.13.3</ecNumber>
    </recommendedName>
</protein>
<keyword evidence="4 9" id="KW-0418">Kinase</keyword>
<feature type="transmembrane region" description="Helical" evidence="7">
    <location>
        <begin position="224"/>
        <end position="244"/>
    </location>
</feature>
<dbReference type="Gene3D" id="1.10.287.130">
    <property type="match status" value="1"/>
</dbReference>
<keyword evidence="10" id="KW-1185">Reference proteome</keyword>
<dbReference type="CDD" id="cd00082">
    <property type="entry name" value="HisKA"/>
    <property type="match status" value="1"/>
</dbReference>
<gene>
    <name evidence="9" type="ordered locus">CPF_2241</name>
</gene>
<dbReference type="SMART" id="SM00387">
    <property type="entry name" value="HATPase_c"/>
    <property type="match status" value="1"/>
</dbReference>
<dbReference type="Proteomes" id="UP000001823">
    <property type="component" value="Chromosome"/>
</dbReference>
<dbReference type="EC" id="2.7.13.3" evidence="2"/>
<dbReference type="EMBL" id="CP000246">
    <property type="protein sequence ID" value="ABG82269.1"/>
    <property type="molecule type" value="Genomic_DNA"/>
</dbReference>
<feature type="transmembrane region" description="Helical" evidence="7">
    <location>
        <begin position="164"/>
        <end position="184"/>
    </location>
</feature>
<dbReference type="GeneID" id="93001478"/>
<keyword evidence="7" id="KW-0472">Membrane</keyword>
<dbReference type="PANTHER" id="PTHR43547:SF2">
    <property type="entry name" value="HYBRID SIGNAL TRANSDUCTION HISTIDINE KINASE C"/>
    <property type="match status" value="1"/>
</dbReference>
<keyword evidence="7" id="KW-0812">Transmembrane</keyword>
<feature type="transmembrane region" description="Helical" evidence="7">
    <location>
        <begin position="102"/>
        <end position="122"/>
    </location>
</feature>
<dbReference type="RefSeq" id="WP_003454982.1">
    <property type="nucleotide sequence ID" value="NC_008261.1"/>
</dbReference>
<dbReference type="Gene3D" id="3.30.565.10">
    <property type="entry name" value="Histidine kinase-like ATPase, C-terminal domain"/>
    <property type="match status" value="1"/>
</dbReference>
<evidence type="ECO:0000256" key="1">
    <source>
        <dbReference type="ARBA" id="ARBA00000085"/>
    </source>
</evidence>
<evidence type="ECO:0000256" key="6">
    <source>
        <dbReference type="SAM" id="Coils"/>
    </source>
</evidence>
<dbReference type="SUPFAM" id="SSF47384">
    <property type="entry name" value="Homodimeric domain of signal transducing histidine kinase"/>
    <property type="match status" value="1"/>
</dbReference>
<evidence type="ECO:0000256" key="5">
    <source>
        <dbReference type="ARBA" id="ARBA00023012"/>
    </source>
</evidence>
<dbReference type="AlphaFoldDB" id="A0A0H2YPK9"/>
<keyword evidence="4 9" id="KW-0808">Transferase</keyword>
<feature type="transmembrane region" description="Helical" evidence="7">
    <location>
        <begin position="196"/>
        <end position="218"/>
    </location>
</feature>
<dbReference type="eggNOG" id="COG5002">
    <property type="taxonomic scope" value="Bacteria"/>
</dbReference>
<dbReference type="InterPro" id="IPR005467">
    <property type="entry name" value="His_kinase_dom"/>
</dbReference>
<dbReference type="SUPFAM" id="SSF55874">
    <property type="entry name" value="ATPase domain of HSP90 chaperone/DNA topoisomerase II/histidine kinase"/>
    <property type="match status" value="1"/>
</dbReference>
<evidence type="ECO:0000256" key="2">
    <source>
        <dbReference type="ARBA" id="ARBA00012438"/>
    </source>
</evidence>
<feature type="transmembrane region" description="Helical" evidence="7">
    <location>
        <begin position="70"/>
        <end position="90"/>
    </location>
</feature>
<comment type="catalytic activity">
    <reaction evidence="1">
        <text>ATP + protein L-histidine = ADP + protein N-phospho-L-histidine.</text>
        <dbReference type="EC" id="2.7.13.3"/>
    </reaction>
</comment>
<dbReference type="PROSITE" id="PS50109">
    <property type="entry name" value="HIS_KIN"/>
    <property type="match status" value="1"/>
</dbReference>
<dbReference type="Pfam" id="PF00512">
    <property type="entry name" value="HisKA"/>
    <property type="match status" value="1"/>
</dbReference>
<feature type="domain" description="Histidine kinase" evidence="8">
    <location>
        <begin position="427"/>
        <end position="646"/>
    </location>
</feature>
<keyword evidence="7" id="KW-1133">Transmembrane helix</keyword>
<keyword evidence="6" id="KW-0175">Coiled coil</keyword>
<dbReference type="HOGENOM" id="CLU_000445_89_20_9"/>